<dbReference type="Proteomes" id="UP000229897">
    <property type="component" value="Chromosome"/>
</dbReference>
<keyword evidence="1" id="KW-0472">Membrane</keyword>
<feature type="transmembrane region" description="Helical" evidence="1">
    <location>
        <begin position="93"/>
        <end position="111"/>
    </location>
</feature>
<dbReference type="KEGG" id="mass:CR152_03085"/>
<dbReference type="AlphaFoldDB" id="A0A2D2DF36"/>
<dbReference type="EMBL" id="CP024608">
    <property type="protein sequence ID" value="ATQ73602.1"/>
    <property type="molecule type" value="Genomic_DNA"/>
</dbReference>
<name>A0A2D2DF36_9BURK</name>
<evidence type="ECO:0000313" key="2">
    <source>
        <dbReference type="EMBL" id="ATQ73602.1"/>
    </source>
</evidence>
<reference evidence="2" key="1">
    <citation type="submission" date="2017-10" db="EMBL/GenBank/DDBJ databases">
        <title>Massilia psychrophilum sp. nov., a novel purple-pigmented bacterium isolated from Tianshan glacier, Xinjiang Municipality, China.</title>
        <authorList>
            <person name="Wang H."/>
        </authorList>
    </citation>
    <scope>NUCLEOTIDE SEQUENCE [LARGE SCALE GENOMIC DNA]</scope>
    <source>
        <strain evidence="2">B2</strain>
    </source>
</reference>
<protein>
    <submittedName>
        <fullName evidence="2">Uncharacterized protein</fullName>
    </submittedName>
</protein>
<keyword evidence="1" id="KW-0812">Transmembrane</keyword>
<evidence type="ECO:0000313" key="3">
    <source>
        <dbReference type="Proteomes" id="UP000229897"/>
    </source>
</evidence>
<feature type="transmembrane region" description="Helical" evidence="1">
    <location>
        <begin position="68"/>
        <end position="87"/>
    </location>
</feature>
<gene>
    <name evidence="2" type="ORF">CR152_03085</name>
</gene>
<sequence length="142" mass="15803">MDAHLPPRCVKCNKPARMDSPRAYLWHHPGWYVLIPLLVYMVACLFVRKRAVVVLGLCDEHRRRRHNLSIAAPVFGVLGMIGLLGAFGLHNPWLAFIAGVLLFIGAVLAVTGPRVLEPVRITEHEIHLKGCGPAFLDSVPMR</sequence>
<evidence type="ECO:0000256" key="1">
    <source>
        <dbReference type="SAM" id="Phobius"/>
    </source>
</evidence>
<keyword evidence="1" id="KW-1133">Transmembrane helix</keyword>
<keyword evidence="3" id="KW-1185">Reference proteome</keyword>
<accession>A0A2D2DF36</accession>
<feature type="transmembrane region" description="Helical" evidence="1">
    <location>
        <begin position="30"/>
        <end position="47"/>
    </location>
</feature>
<proteinExistence type="predicted"/>
<organism evidence="2 3">
    <name type="scientific">Massilia violaceinigra</name>
    <dbReference type="NCBI Taxonomy" id="2045208"/>
    <lineage>
        <taxon>Bacteria</taxon>
        <taxon>Pseudomonadati</taxon>
        <taxon>Pseudomonadota</taxon>
        <taxon>Betaproteobacteria</taxon>
        <taxon>Burkholderiales</taxon>
        <taxon>Oxalobacteraceae</taxon>
        <taxon>Telluria group</taxon>
        <taxon>Massilia</taxon>
    </lineage>
</organism>